<gene>
    <name evidence="10" type="ORF">K504DRAFT_375716</name>
</gene>
<evidence type="ECO:0000256" key="8">
    <source>
        <dbReference type="PIRSR" id="PIRSR005211-1"/>
    </source>
</evidence>
<evidence type="ECO:0000256" key="1">
    <source>
        <dbReference type="ARBA" id="ARBA00010884"/>
    </source>
</evidence>
<dbReference type="EMBL" id="MU005768">
    <property type="protein sequence ID" value="KAF2711055.1"/>
    <property type="molecule type" value="Genomic_DNA"/>
</dbReference>
<keyword evidence="11" id="KW-1185">Reference proteome</keyword>
<name>A0A6G1KET3_9PLEO</name>
<keyword evidence="2" id="KW-0808">Transferase</keyword>
<feature type="domain" description="AB hydrolase-1" evidence="9">
    <location>
        <begin position="129"/>
        <end position="238"/>
    </location>
</feature>
<dbReference type="Proteomes" id="UP000799428">
    <property type="component" value="Unassembled WGS sequence"/>
</dbReference>
<feature type="active site" description="Charge relay system" evidence="8">
    <location>
        <position position="367"/>
    </location>
</feature>
<dbReference type="FunFam" id="3.40.50.1820:FF:000137">
    <property type="entry name" value="EEB1p Acyl-coenzymeA:ethanol O-acyltransferase"/>
    <property type="match status" value="1"/>
</dbReference>
<feature type="active site" description="Charge relay system" evidence="8">
    <location>
        <position position="338"/>
    </location>
</feature>
<dbReference type="InterPro" id="IPR029058">
    <property type="entry name" value="AB_hydrolase_fold"/>
</dbReference>
<evidence type="ECO:0000256" key="3">
    <source>
        <dbReference type="ARBA" id="ARBA00022801"/>
    </source>
</evidence>
<proteinExistence type="inferred from homology"/>
<evidence type="ECO:0000313" key="10">
    <source>
        <dbReference type="EMBL" id="KAF2711055.1"/>
    </source>
</evidence>
<evidence type="ECO:0000256" key="6">
    <source>
        <dbReference type="ARBA" id="ARBA00066969"/>
    </source>
</evidence>
<evidence type="ECO:0000256" key="5">
    <source>
        <dbReference type="ARBA" id="ARBA00054277"/>
    </source>
</evidence>
<dbReference type="InterPro" id="IPR050960">
    <property type="entry name" value="AB_hydrolase_4_sf"/>
</dbReference>
<dbReference type="OrthoDB" id="5954035at2759"/>
<reference evidence="10" key="1">
    <citation type="journal article" date="2020" name="Stud. Mycol.">
        <title>101 Dothideomycetes genomes: a test case for predicting lifestyles and emergence of pathogens.</title>
        <authorList>
            <person name="Haridas S."/>
            <person name="Albert R."/>
            <person name="Binder M."/>
            <person name="Bloem J."/>
            <person name="Labutti K."/>
            <person name="Salamov A."/>
            <person name="Andreopoulos B."/>
            <person name="Baker S."/>
            <person name="Barry K."/>
            <person name="Bills G."/>
            <person name="Bluhm B."/>
            <person name="Cannon C."/>
            <person name="Castanera R."/>
            <person name="Culley D."/>
            <person name="Daum C."/>
            <person name="Ezra D."/>
            <person name="Gonzalez J."/>
            <person name="Henrissat B."/>
            <person name="Kuo A."/>
            <person name="Liang C."/>
            <person name="Lipzen A."/>
            <person name="Lutzoni F."/>
            <person name="Magnuson J."/>
            <person name="Mondo S."/>
            <person name="Nolan M."/>
            <person name="Ohm R."/>
            <person name="Pangilinan J."/>
            <person name="Park H.-J."/>
            <person name="Ramirez L."/>
            <person name="Alfaro M."/>
            <person name="Sun H."/>
            <person name="Tritt A."/>
            <person name="Yoshinaga Y."/>
            <person name="Zwiers L.-H."/>
            <person name="Turgeon B."/>
            <person name="Goodwin S."/>
            <person name="Spatafora J."/>
            <person name="Crous P."/>
            <person name="Grigoriev I."/>
        </authorList>
    </citation>
    <scope>NUCLEOTIDE SEQUENCE</scope>
    <source>
        <strain evidence="10">CBS 279.74</strain>
    </source>
</reference>
<evidence type="ECO:0000259" key="9">
    <source>
        <dbReference type="Pfam" id="PF00561"/>
    </source>
</evidence>
<dbReference type="SUPFAM" id="SSF53474">
    <property type="entry name" value="alpha/beta-Hydrolases"/>
    <property type="match status" value="1"/>
</dbReference>
<dbReference type="EC" id="2.3.1.84" evidence="6"/>
<evidence type="ECO:0000313" key="11">
    <source>
        <dbReference type="Proteomes" id="UP000799428"/>
    </source>
</evidence>
<evidence type="ECO:0000256" key="2">
    <source>
        <dbReference type="ARBA" id="ARBA00022679"/>
    </source>
</evidence>
<comment type="similarity">
    <text evidence="1">Belongs to the AB hydrolase superfamily. AB hydrolase 4 family.</text>
</comment>
<dbReference type="PIRSF" id="PIRSF005211">
    <property type="entry name" value="Ab_hydro_YheT"/>
    <property type="match status" value="1"/>
</dbReference>
<comment type="catalytic activity">
    <reaction evidence="4">
        <text>an aliphatic alcohol + acetyl-CoA = an acetyl ester + CoA</text>
        <dbReference type="Rhea" id="RHEA:17229"/>
        <dbReference type="ChEBI" id="CHEBI:2571"/>
        <dbReference type="ChEBI" id="CHEBI:47622"/>
        <dbReference type="ChEBI" id="CHEBI:57287"/>
        <dbReference type="ChEBI" id="CHEBI:57288"/>
        <dbReference type="EC" id="2.3.1.84"/>
    </reaction>
</comment>
<dbReference type="Gene3D" id="3.40.50.1820">
    <property type="entry name" value="alpha/beta hydrolase"/>
    <property type="match status" value="1"/>
</dbReference>
<dbReference type="GO" id="GO:0051792">
    <property type="term" value="P:medium-chain fatty acid biosynthetic process"/>
    <property type="evidence" value="ECO:0007669"/>
    <property type="project" value="TreeGrafter"/>
</dbReference>
<dbReference type="InterPro" id="IPR000073">
    <property type="entry name" value="AB_hydrolase_1"/>
</dbReference>
<dbReference type="PANTHER" id="PTHR10794">
    <property type="entry name" value="ABHYDROLASE DOMAIN-CONTAINING PROTEIN"/>
    <property type="match status" value="1"/>
</dbReference>
<sequence length="429" mass="48115">MTWLAGYGKTSYTHHHTPITLSPKDESPKDTIKFSDLISAALPPCRLNPFLFNGHLQTMWTSIKDAGPPIHYKRRIFESTHSVYPGQYTVDFAVPPINPEHTPDPTLPERTTFFSEEEFGRLGSEDSKPMLVCLHGLTGGSHEVYLREVIAPLIPKGWTACVINARGCALSAITTPQLFNSRSTWDVRELVSYLTSVFPNRPLFAVGFSLGANILTNYVGEEGEKCVLKSAVAVSNPWNLEVCNVVMKRSLIGLHVYMKVMGGNMMGLFKRHREQILKNEEIDEERVNECKYLFEFDRVIQAPTWGYATEGSYYRDAQSVDAVLAIKIPFLAINAEDDPISCVDAIPYQEFKQNPYTVLCTTNWGGHLSWFQLGGGRWFATAVSEFLTKMHDEVALDVPAVAPESTKTAKTKKFPIFDATNRRLILPLS</sequence>
<comment type="function">
    <text evidence="5">Displays enzymatic activity both for medium-chain fatty acid (MCFA) ethyl ester synthesis and hydrolysis (esterase activity). MCFA are toxic for yeast and this enzyme could thus be involved in their detoxification by esterification.</text>
</comment>
<keyword evidence="3 10" id="KW-0378">Hydrolase</keyword>
<evidence type="ECO:0000256" key="7">
    <source>
        <dbReference type="ARBA" id="ARBA00080774"/>
    </source>
</evidence>
<protein>
    <recommendedName>
        <fullName evidence="6">alcohol O-acetyltransferase</fullName>
        <ecNumber evidence="6">2.3.1.84</ecNumber>
    </recommendedName>
    <alternativeName>
        <fullName evidence="7">Alcohol O-acetyltransferase</fullName>
    </alternativeName>
</protein>
<feature type="active site" description="Charge relay system" evidence="8">
    <location>
        <position position="209"/>
    </location>
</feature>
<dbReference type="GO" id="GO:0008126">
    <property type="term" value="F:acetylesterase activity"/>
    <property type="evidence" value="ECO:0007669"/>
    <property type="project" value="TreeGrafter"/>
</dbReference>
<dbReference type="InterPro" id="IPR012020">
    <property type="entry name" value="ABHD4"/>
</dbReference>
<organism evidence="10 11">
    <name type="scientific">Pleomassaria siparia CBS 279.74</name>
    <dbReference type="NCBI Taxonomy" id="1314801"/>
    <lineage>
        <taxon>Eukaryota</taxon>
        <taxon>Fungi</taxon>
        <taxon>Dikarya</taxon>
        <taxon>Ascomycota</taxon>
        <taxon>Pezizomycotina</taxon>
        <taxon>Dothideomycetes</taxon>
        <taxon>Pleosporomycetidae</taxon>
        <taxon>Pleosporales</taxon>
        <taxon>Pleomassariaceae</taxon>
        <taxon>Pleomassaria</taxon>
    </lineage>
</organism>
<dbReference type="Pfam" id="PF00561">
    <property type="entry name" value="Abhydrolase_1"/>
    <property type="match status" value="1"/>
</dbReference>
<dbReference type="AlphaFoldDB" id="A0A6G1KET3"/>
<dbReference type="PANTHER" id="PTHR10794:SF63">
    <property type="entry name" value="ALPHA_BETA HYDROLASE 1, ISOFORM A"/>
    <property type="match status" value="1"/>
</dbReference>
<dbReference type="GO" id="GO:0051793">
    <property type="term" value="P:medium-chain fatty acid catabolic process"/>
    <property type="evidence" value="ECO:0007669"/>
    <property type="project" value="UniProtKB-ARBA"/>
</dbReference>
<evidence type="ECO:0000256" key="4">
    <source>
        <dbReference type="ARBA" id="ARBA00050620"/>
    </source>
</evidence>
<dbReference type="GO" id="GO:0047372">
    <property type="term" value="F:monoacylglycerol lipase activity"/>
    <property type="evidence" value="ECO:0007669"/>
    <property type="project" value="TreeGrafter"/>
</dbReference>
<accession>A0A6G1KET3</accession>
<dbReference type="GO" id="GO:0004026">
    <property type="term" value="F:alcohol O-acetyltransferase activity"/>
    <property type="evidence" value="ECO:0007669"/>
    <property type="project" value="UniProtKB-EC"/>
</dbReference>